<keyword evidence="7" id="KW-0723">Serine/threonine-protein kinase</keyword>
<dbReference type="GO" id="GO:0004674">
    <property type="term" value="F:protein serine/threonine kinase activity"/>
    <property type="evidence" value="ECO:0007669"/>
    <property type="project" value="UniProtKB-KW"/>
</dbReference>
<dbReference type="GO" id="GO:0005524">
    <property type="term" value="F:ATP binding"/>
    <property type="evidence" value="ECO:0007669"/>
    <property type="project" value="UniProtKB-KW"/>
</dbReference>
<dbReference type="AlphaFoldDB" id="A0A939PMF8"/>
<comment type="caution">
    <text evidence="7">The sequence shown here is derived from an EMBL/GenBank/DDBJ whole genome shotgun (WGS) entry which is preliminary data.</text>
</comment>
<evidence type="ECO:0000313" key="8">
    <source>
        <dbReference type="Proteomes" id="UP000669179"/>
    </source>
</evidence>
<dbReference type="PANTHER" id="PTHR43289:SF34">
    <property type="entry name" value="SERINE_THREONINE-PROTEIN KINASE YBDM-RELATED"/>
    <property type="match status" value="1"/>
</dbReference>
<name>A0A939PMF8_9ACTN</name>
<evidence type="ECO:0000256" key="1">
    <source>
        <dbReference type="ARBA" id="ARBA00022679"/>
    </source>
</evidence>
<evidence type="ECO:0000313" key="7">
    <source>
        <dbReference type="EMBL" id="MBO2455325.1"/>
    </source>
</evidence>
<organism evidence="7 8">
    <name type="scientific">Actinomadura barringtoniae</name>
    <dbReference type="NCBI Taxonomy" id="1427535"/>
    <lineage>
        <taxon>Bacteria</taxon>
        <taxon>Bacillati</taxon>
        <taxon>Actinomycetota</taxon>
        <taxon>Actinomycetes</taxon>
        <taxon>Streptosporangiales</taxon>
        <taxon>Thermomonosporaceae</taxon>
        <taxon>Actinomadura</taxon>
    </lineage>
</organism>
<dbReference type="InterPro" id="IPR000719">
    <property type="entry name" value="Prot_kinase_dom"/>
</dbReference>
<keyword evidence="3 7" id="KW-0418">Kinase</keyword>
<evidence type="ECO:0000256" key="2">
    <source>
        <dbReference type="ARBA" id="ARBA00022741"/>
    </source>
</evidence>
<keyword evidence="8" id="KW-1185">Reference proteome</keyword>
<dbReference type="Pfam" id="PF00069">
    <property type="entry name" value="Pkinase"/>
    <property type="match status" value="1"/>
</dbReference>
<accession>A0A939PMF8</accession>
<evidence type="ECO:0000256" key="5">
    <source>
        <dbReference type="SAM" id="MobiDB-lite"/>
    </source>
</evidence>
<dbReference type="Gene3D" id="3.30.200.20">
    <property type="entry name" value="Phosphorylase Kinase, domain 1"/>
    <property type="match status" value="1"/>
</dbReference>
<keyword evidence="2" id="KW-0547">Nucleotide-binding</keyword>
<sequence length="596" mass="61972">MTAVRPLQPNDPVWLGPYELVGRLGEGGQSVVYLGRNKEGRRAAVKLLRAQLSRHPEWRARFELELKVIGRVAGFCTAQVIDSDVEGDLPYVVSEYVPGPSLTELVTGQGPRTGTDLDRLAIGTVTALAAIHRAGILHRDFKPSNVLMGPDGPRVIDFGIARVLGAAAAKASGVVGTPAYMSPEQVTDGELGTGVDMFAWASTILFAATGRQPFGNDTISAVFHRIVNYEPDMSALPDSLREVVAACLSKDPAGRPSAQEALLSLLGREAAPETGGAVAALSTGAHLAGDDRTPSTEPGAAAKQPGSVMGAATPAPSTPARPSGAQPPSTIPPPPRRHRGWRLAAIVAAPLLVLGLAGATWALWPDSSSAGSPSDDSAAPPATAVAVVPQANEAVKSVLSWNYKTVDQNIATAHARSTKSFQAGYDQRIQDKNWKVALRDYQGTVTADVMDSAVVGAENDTVSVLAYVKQDVHWMNAAPQNTLEPMRITMVKQAGGSWLLDTAYPLNGQSVPLGSGSGPWPGGDARAAITTATSSAGGSLVEAGLRPGGTQDQVTAMVVTAQCGGAGCKAADKLSVHRIVVQRTGGAWKVGRTETL</sequence>
<evidence type="ECO:0000256" key="3">
    <source>
        <dbReference type="ARBA" id="ARBA00022777"/>
    </source>
</evidence>
<dbReference type="Proteomes" id="UP000669179">
    <property type="component" value="Unassembled WGS sequence"/>
</dbReference>
<dbReference type="SUPFAM" id="SSF56112">
    <property type="entry name" value="Protein kinase-like (PK-like)"/>
    <property type="match status" value="1"/>
</dbReference>
<dbReference type="Gene3D" id="1.10.510.10">
    <property type="entry name" value="Transferase(Phosphotransferase) domain 1"/>
    <property type="match status" value="1"/>
</dbReference>
<protein>
    <submittedName>
        <fullName evidence="7">Serine/threonine protein kinase</fullName>
    </submittedName>
</protein>
<evidence type="ECO:0000256" key="4">
    <source>
        <dbReference type="ARBA" id="ARBA00022840"/>
    </source>
</evidence>
<dbReference type="PROSITE" id="PS50011">
    <property type="entry name" value="PROTEIN_KINASE_DOM"/>
    <property type="match status" value="1"/>
</dbReference>
<dbReference type="CDD" id="cd14014">
    <property type="entry name" value="STKc_PknB_like"/>
    <property type="match status" value="1"/>
</dbReference>
<feature type="domain" description="Protein kinase" evidence="6">
    <location>
        <begin position="18"/>
        <end position="266"/>
    </location>
</feature>
<keyword evidence="1" id="KW-0808">Transferase</keyword>
<evidence type="ECO:0000259" key="6">
    <source>
        <dbReference type="PROSITE" id="PS50011"/>
    </source>
</evidence>
<feature type="compositionally biased region" description="Low complexity" evidence="5">
    <location>
        <begin position="310"/>
        <end position="328"/>
    </location>
</feature>
<reference evidence="7" key="1">
    <citation type="submission" date="2021-03" db="EMBL/GenBank/DDBJ databases">
        <authorList>
            <person name="Kanchanasin P."/>
            <person name="Saeng-In P."/>
            <person name="Phongsopitanun W."/>
            <person name="Yuki M."/>
            <person name="Kudo T."/>
            <person name="Ohkuma M."/>
            <person name="Tanasupawat S."/>
        </authorList>
    </citation>
    <scope>NUCLEOTIDE SEQUENCE</scope>
    <source>
        <strain evidence="7">GKU 128</strain>
    </source>
</reference>
<keyword evidence="4" id="KW-0067">ATP-binding</keyword>
<gene>
    <name evidence="7" type="ORF">J4573_50175</name>
</gene>
<dbReference type="RefSeq" id="WP_208263551.1">
    <property type="nucleotide sequence ID" value="NZ_JAGEOJ010000035.1"/>
</dbReference>
<dbReference type="InterPro" id="IPR011009">
    <property type="entry name" value="Kinase-like_dom_sf"/>
</dbReference>
<dbReference type="PROSITE" id="PS00108">
    <property type="entry name" value="PROTEIN_KINASE_ST"/>
    <property type="match status" value="1"/>
</dbReference>
<proteinExistence type="predicted"/>
<dbReference type="InterPro" id="IPR008271">
    <property type="entry name" value="Ser/Thr_kinase_AS"/>
</dbReference>
<feature type="region of interest" description="Disordered" evidence="5">
    <location>
        <begin position="287"/>
        <end position="337"/>
    </location>
</feature>
<dbReference type="EMBL" id="JAGEOJ010000035">
    <property type="protein sequence ID" value="MBO2455325.1"/>
    <property type="molecule type" value="Genomic_DNA"/>
</dbReference>
<dbReference type="PANTHER" id="PTHR43289">
    <property type="entry name" value="MITOGEN-ACTIVATED PROTEIN KINASE KINASE KINASE 20-RELATED"/>
    <property type="match status" value="1"/>
</dbReference>